<dbReference type="Pfam" id="PF01483">
    <property type="entry name" value="P_proprotein"/>
    <property type="match status" value="1"/>
</dbReference>
<accession>A0A1Y6K5J1</accession>
<dbReference type="SUPFAM" id="SSF49899">
    <property type="entry name" value="Concanavalin A-like lectins/glucanases"/>
    <property type="match status" value="3"/>
</dbReference>
<evidence type="ECO:0000256" key="1">
    <source>
        <dbReference type="ARBA" id="ARBA00022670"/>
    </source>
</evidence>
<name>A0A1Y6K5J1_9CHLR</name>
<dbReference type="EMBL" id="LT859958">
    <property type="protein sequence ID" value="SMX54158.1"/>
    <property type="molecule type" value="Genomic_DNA"/>
</dbReference>
<dbReference type="SUPFAM" id="SSF49785">
    <property type="entry name" value="Galactose-binding domain-like"/>
    <property type="match status" value="1"/>
</dbReference>
<protein>
    <recommendedName>
        <fullName evidence="3">P/Homo B domain-containing protein</fullName>
    </recommendedName>
</protein>
<feature type="domain" description="P/Homo B" evidence="3">
    <location>
        <begin position="359"/>
        <end position="518"/>
    </location>
</feature>
<dbReference type="PROSITE" id="PS51829">
    <property type="entry name" value="P_HOMO_B"/>
    <property type="match status" value="1"/>
</dbReference>
<dbReference type="NCBIfam" id="NF012211">
    <property type="entry name" value="tand_rpt_95"/>
    <property type="match status" value="14"/>
</dbReference>
<evidence type="ECO:0000313" key="4">
    <source>
        <dbReference type="EMBL" id="SMX54158.1"/>
    </source>
</evidence>
<dbReference type="Gene3D" id="2.60.40.3440">
    <property type="match status" value="11"/>
</dbReference>
<dbReference type="InterPro" id="IPR008979">
    <property type="entry name" value="Galactose-bd-like_sf"/>
</dbReference>
<sequence length="2325" mass="249992">MKSGKKLNSRIFFKLTLMVMIFSLLSGNLITIAQARSEDYLEDYRGHSSANQSIAAITATREASFGIATGDPNGPHSQYAWPFTVDQMGHVIQSYQNYSSGISQAYFHHGIDMIAPNGTQVFTRSGGQVVNIENYQPGNALYWEVAILDSEGYVWQYHHIDRNTIPQMIFDKFNEWKANPSTGGYVPPNTHIGNIVYWTVTSFGYRFNHIHLNIIAAGDVYLDPLEFHIPLEDNQAPEIHAIGLLNGNTIVSGNTASGDYGLYVRARDLFKSPVYYLPPYKTEFSINGGEWTTVWEFHDLPGGASDTLYLHDFFVPNSTKGNYSARDFYINLGFIPGGKRSFPSEPGEHTIQVRVWDYNGNSTTDSFTWTVTSTIPDNGCSLGNGVTRTFTIDEDILVTDVNLGLNITHARRGQIRVTLKSPTDSSPTTIIANSSDTYANYDVWVDDSSTNPLNNNRSDNVAAPFFDRIVSPNPDGSLDSFNGKPAFGEWTVFICDNTRGTTGSVNQVELEVIGTSSHNEPPTADPQSLTTDEDIPLAVTLSGSDPDGDSISFAIVDQPSHGTLTGQAPNLTYTPHADYYGEDSFTYIANDGKVNSAPATISITINPVNDAPVANDQSVSTGFNMPIAITLSASDVDGDDLTFTVISQPAHGSLSGSVPDLFYTPGTGFTGEDTFTFIASDGELDSEIATVNITVNPPGPTAIFWDDFESDLGWVRNPNGTDTATLGLWERGIPQRVTYNNYVTQLGEPVSGSYDLVTGRLAGSSAGDYDVDNGVTSIRSPIINLPSNADVTLSFHYYLAHLNNANNQDYFRVKIVGNSTQTVFEKLGTASYVNAVWKFESVEISQFAGQAIYILIEAADEGAGSLIEAAVDDVLIEGVFTSTNMPPVAEPQSLTTNAGEPLSISLTGYDPDGDSISFAVVDLPLNGLLSGEAPDLTYTPNPGFYGEDSFTFKVNDGAIDSEVATISITINPVNSAPVADTQFLTTDEDEALEITLTGSDIDGDDLTFTIVDNPAHGNLQGDPPNLTYTPNQDFNGEDSFTFIVNDGILDSELATISITINPVNDAPIADDQLVQTNRNRSLPITLTGSDVDDDLLTFHIVSGPFHGTLNGEPPELTYIPNAGFSGTDSFEFTAFDGQAASLPALVTIIVDDVNNPPMAEEQSLSTDEDVPLDIMLSGSDPDNDPITYTIVDHPSFGVLSGEAPNLTYTPDPDYHGEDSFTFMVFDGQLTSDPATVAITINPVNDVPVVEDQSLTTDEDVALEITLTAFDVDGDDLDYILVTGPNHGNLEGNAPTLTYIPEADYYGEDSFTFKVNDGTVDSAVATISITINPVNDAPVVDNQSLTTDEDEALEITLTGSDVDGDDLTFTIVNNPAHGSLEGDAPNLTYTPDQDFNGEDSFTFIVNDGILDSEVATVSITINSINDAPIADDQLVQTNRNKSVTITLTGSDVDGDVLTFNIVSDPIHGTLNGEPPELTYTPHIGYVGTDNFEFVVYDGEFTSDPALVSITVMDHNDPPKADELSFTTDEDVPLDIMLSGSDPDNDPITYMILDHPSFGVLSGEAPNLTYTPDPDYHGEDSFTFAVFDGQLTSDPATVTITINPVNDPPLADAQSLTTDEDVALEITLTAFDVDGDDLDYILVTSPNHGSLEGNAPILTYIPEADYYGEDSFTFKVNDGTVDSAVATINITINPVNDAPVADDQSLTIDEDEVLEITLTGSDVDGDELTFSIINPPAHGSLSGIAPNLLYTPETGFTGEDTFTFNVNDGELDSDIATIKITVNSAGPAQVFWDDFESDLGWIRNPNGTDTATLGLWERGIPQRATYNNYVTQLGTPVSGSYDLVTGRLAGSSAGDYDVDGGVTSIRSPLIQLPANHELSLSFYYYLAHLNNATSADYFRVKIIGDSTQTVFEKLASAAYVNAIWQPVNVDISRFAGQSVYILIEAADEGAGSLIEAAVDDVLITADKLNLPPVADPQNLTLEEDGQLLITLTGSDPEGNPLSFELVDLPQHGSITGTPPNITYKPDPDYYGLDSFSFSVNDGALSSSPAIIGLEITPVNDAPVAESQGVTTQEGTAIEILLVGSDVDGDSLTYSVFNPPSHGTLTGTAPNLLYTPHTGFVGSDTFTFKVNDGELDSDPATVSITVESAGPETIFFDDFETNKGWIRNPSRKDTATLGYWERAIPQSVYYVGYKQLTAYSGSYDLVTGPLAGPDAGSYDLDGGVTSIRSPNILLPANKKLTLSFYYYLAHYTNSSSADYFRVKIVGTRTQTVFEKLGAARNVNAVWQLVNVDISSFAGQTVYILIEAADAGTASLVEAAVDDVLILAE</sequence>
<keyword evidence="5" id="KW-1185">Reference proteome</keyword>
<dbReference type="Gene3D" id="2.70.70.10">
    <property type="entry name" value="Glucose Permease (Domain IIA)"/>
    <property type="match status" value="1"/>
</dbReference>
<evidence type="ECO:0000259" key="3">
    <source>
        <dbReference type="PROSITE" id="PS51829"/>
    </source>
</evidence>
<dbReference type="GO" id="GO:0004252">
    <property type="term" value="F:serine-type endopeptidase activity"/>
    <property type="evidence" value="ECO:0007669"/>
    <property type="project" value="InterPro"/>
</dbReference>
<dbReference type="Proteomes" id="UP000195514">
    <property type="component" value="Chromosome I"/>
</dbReference>
<dbReference type="RefSeq" id="WP_162287656.1">
    <property type="nucleotide sequence ID" value="NZ_LT859958.1"/>
</dbReference>
<reference evidence="5" key="1">
    <citation type="submission" date="2017-05" db="EMBL/GenBank/DDBJ databases">
        <authorList>
            <person name="Kirkegaard R."/>
            <person name="Mcilroy J S."/>
        </authorList>
    </citation>
    <scope>NUCLEOTIDE SEQUENCE [LARGE SCALE GENOMIC DNA]</scope>
</reference>
<dbReference type="InterPro" id="IPR013320">
    <property type="entry name" value="ConA-like_dom_sf"/>
</dbReference>
<dbReference type="PANTHER" id="PTHR45739:SF8">
    <property type="entry name" value="FRAS1-RELATED EXTRACELLULAR MATRIX PROTEIN 1"/>
    <property type="match status" value="1"/>
</dbReference>
<dbReference type="GO" id="GO:0006508">
    <property type="term" value="P:proteolysis"/>
    <property type="evidence" value="ECO:0007669"/>
    <property type="project" value="UniProtKB-KW"/>
</dbReference>
<dbReference type="Pfam" id="PF17963">
    <property type="entry name" value="Big_9"/>
    <property type="match status" value="14"/>
</dbReference>
<dbReference type="GO" id="GO:0009653">
    <property type="term" value="P:anatomical structure morphogenesis"/>
    <property type="evidence" value="ECO:0007669"/>
    <property type="project" value="TreeGrafter"/>
</dbReference>
<keyword evidence="1" id="KW-0645">Protease</keyword>
<dbReference type="InterPro" id="IPR011055">
    <property type="entry name" value="Dup_hybrid_motif"/>
</dbReference>
<dbReference type="Gene3D" id="2.60.40.10">
    <property type="entry name" value="Immunoglobulins"/>
    <property type="match status" value="1"/>
</dbReference>
<dbReference type="InterPro" id="IPR002884">
    <property type="entry name" value="P_dom"/>
</dbReference>
<proteinExistence type="predicted"/>
<evidence type="ECO:0000313" key="5">
    <source>
        <dbReference type="Proteomes" id="UP000195514"/>
    </source>
</evidence>
<evidence type="ECO:0000256" key="2">
    <source>
        <dbReference type="ARBA" id="ARBA00022801"/>
    </source>
</evidence>
<dbReference type="Gene3D" id="2.60.120.260">
    <property type="entry name" value="Galactose-binding domain-like"/>
    <property type="match status" value="1"/>
</dbReference>
<dbReference type="InterPro" id="IPR051561">
    <property type="entry name" value="FRAS1_ECM"/>
</dbReference>
<keyword evidence="2" id="KW-0378">Hydrolase</keyword>
<dbReference type="Gene3D" id="2.60.120.200">
    <property type="match status" value="3"/>
</dbReference>
<organism evidence="4 5">
    <name type="scientific">Candidatus Brevifilum fermentans</name>
    <dbReference type="NCBI Taxonomy" id="1986204"/>
    <lineage>
        <taxon>Bacteria</taxon>
        <taxon>Bacillati</taxon>
        <taxon>Chloroflexota</taxon>
        <taxon>Anaerolineae</taxon>
        <taxon>Anaerolineales</taxon>
        <taxon>Anaerolineaceae</taxon>
        <taxon>Candidatus Brevifilum</taxon>
    </lineage>
</organism>
<gene>
    <name evidence="4" type="ORF">CFX1CAM_1093</name>
</gene>
<dbReference type="Gene3D" id="2.60.40.2810">
    <property type="match status" value="1"/>
</dbReference>
<dbReference type="KEGG" id="abat:CFX1CAM_1093"/>
<dbReference type="PANTHER" id="PTHR45739">
    <property type="entry name" value="MATRIX PROTEIN, PUTATIVE-RELATED"/>
    <property type="match status" value="1"/>
</dbReference>
<dbReference type="SUPFAM" id="SSF51261">
    <property type="entry name" value="Duplicated hybrid motif"/>
    <property type="match status" value="1"/>
</dbReference>
<dbReference type="InterPro" id="IPR013783">
    <property type="entry name" value="Ig-like_fold"/>
</dbReference>